<sequence length="98" mass="11139">VDQSSPVLLDDRVLGALAKKHKRFPALIALCYQLQRGFVVLAQSLKETEIKENIEVEQRAVGMWVLTQCPSHVCFFQTTKNVIGPSQYPQHVFQVRSE</sequence>
<feature type="non-terminal residue" evidence="1">
    <location>
        <position position="1"/>
    </location>
</feature>
<comment type="caution">
    <text evidence="1">The sequence shown here is derived from an EMBL/GenBank/DDBJ whole genome shotgun (WGS) entry which is preliminary data.</text>
</comment>
<accession>A0A5E4AJE0</accession>
<reference evidence="1" key="1">
    <citation type="submission" date="2019-04" db="EMBL/GenBank/DDBJ databases">
        <authorList>
            <person name="Alioto T."/>
            <person name="Alioto T."/>
        </authorList>
    </citation>
    <scope>NUCLEOTIDE SEQUENCE [LARGE SCALE GENOMIC DNA]</scope>
</reference>
<dbReference type="InterPro" id="IPR036812">
    <property type="entry name" value="NAD(P)_OxRdtase_dom_sf"/>
</dbReference>
<evidence type="ECO:0000313" key="2">
    <source>
        <dbReference type="Proteomes" id="UP000335636"/>
    </source>
</evidence>
<evidence type="ECO:0000313" key="1">
    <source>
        <dbReference type="EMBL" id="VTJ57335.1"/>
    </source>
</evidence>
<name>A0A5E4AJE0_MARMO</name>
<feature type="non-terminal residue" evidence="1">
    <location>
        <position position="98"/>
    </location>
</feature>
<proteinExistence type="predicted"/>
<evidence type="ECO:0008006" key="3">
    <source>
        <dbReference type="Google" id="ProtNLM"/>
    </source>
</evidence>
<dbReference type="SUPFAM" id="SSF51430">
    <property type="entry name" value="NAD(P)-linked oxidoreductase"/>
    <property type="match status" value="1"/>
</dbReference>
<dbReference type="Gene3D" id="3.20.20.100">
    <property type="entry name" value="NADP-dependent oxidoreductase domain"/>
    <property type="match status" value="1"/>
</dbReference>
<dbReference type="EMBL" id="CABDUW010000079">
    <property type="protein sequence ID" value="VTJ57335.1"/>
    <property type="molecule type" value="Genomic_DNA"/>
</dbReference>
<organism evidence="1 2">
    <name type="scientific">Marmota monax</name>
    <name type="common">Woodchuck</name>
    <dbReference type="NCBI Taxonomy" id="9995"/>
    <lineage>
        <taxon>Eukaryota</taxon>
        <taxon>Metazoa</taxon>
        <taxon>Chordata</taxon>
        <taxon>Craniata</taxon>
        <taxon>Vertebrata</taxon>
        <taxon>Euteleostomi</taxon>
        <taxon>Mammalia</taxon>
        <taxon>Eutheria</taxon>
        <taxon>Euarchontoglires</taxon>
        <taxon>Glires</taxon>
        <taxon>Rodentia</taxon>
        <taxon>Sciuromorpha</taxon>
        <taxon>Sciuridae</taxon>
        <taxon>Xerinae</taxon>
        <taxon>Marmotini</taxon>
        <taxon>Marmota</taxon>
    </lineage>
</organism>
<protein>
    <recommendedName>
        <fullName evidence="3">NADP-dependent oxidoreductase domain-containing protein</fullName>
    </recommendedName>
</protein>
<keyword evidence="2" id="KW-1185">Reference proteome</keyword>
<dbReference type="Proteomes" id="UP000335636">
    <property type="component" value="Unassembled WGS sequence"/>
</dbReference>
<dbReference type="AlphaFoldDB" id="A0A5E4AJE0"/>
<gene>
    <name evidence="1" type="ORF">MONAX_5E004194</name>
</gene>